<evidence type="ECO:0000313" key="2">
    <source>
        <dbReference type="Proteomes" id="UP000257109"/>
    </source>
</evidence>
<dbReference type="Proteomes" id="UP000257109">
    <property type="component" value="Unassembled WGS sequence"/>
</dbReference>
<feature type="non-terminal residue" evidence="1">
    <location>
        <position position="1"/>
    </location>
</feature>
<evidence type="ECO:0008006" key="3">
    <source>
        <dbReference type="Google" id="ProtNLM"/>
    </source>
</evidence>
<sequence>MDIAFVVQQLSQYISQSQKITIRLSFLILWKSKKQFTVSRSNSKVEYHTLTTHNFTFHKRTKHIEIDYHVICKNIQIRLIHLLPLPSLDQIVDMFTKSLLS</sequence>
<evidence type="ECO:0000313" key="1">
    <source>
        <dbReference type="EMBL" id="RDX91551.1"/>
    </source>
</evidence>
<dbReference type="AlphaFoldDB" id="A0A371GLW3"/>
<gene>
    <name evidence="1" type="ORF">CR513_26446</name>
</gene>
<dbReference type="CDD" id="cd09272">
    <property type="entry name" value="RNase_HI_RT_Ty1"/>
    <property type="match status" value="1"/>
</dbReference>
<accession>A0A371GLW3</accession>
<protein>
    <recommendedName>
        <fullName evidence="3">Copia protein</fullName>
    </recommendedName>
</protein>
<proteinExistence type="predicted"/>
<comment type="caution">
    <text evidence="1">The sequence shown here is derived from an EMBL/GenBank/DDBJ whole genome shotgun (WGS) entry which is preliminary data.</text>
</comment>
<reference evidence="1" key="1">
    <citation type="submission" date="2018-05" db="EMBL/GenBank/DDBJ databases">
        <title>Draft genome of Mucuna pruriens seed.</title>
        <authorList>
            <person name="Nnadi N.E."/>
            <person name="Vos R."/>
            <person name="Hasami M.H."/>
            <person name="Devisetty U.K."/>
            <person name="Aguiy J.C."/>
        </authorList>
    </citation>
    <scope>NUCLEOTIDE SEQUENCE [LARGE SCALE GENOMIC DNA]</scope>
    <source>
        <strain evidence="1">JCA_2017</strain>
    </source>
</reference>
<keyword evidence="2" id="KW-1185">Reference proteome</keyword>
<name>A0A371GLW3_MUCPR</name>
<organism evidence="1 2">
    <name type="scientific">Mucuna pruriens</name>
    <name type="common">Velvet bean</name>
    <name type="synonym">Dolichos pruriens</name>
    <dbReference type="NCBI Taxonomy" id="157652"/>
    <lineage>
        <taxon>Eukaryota</taxon>
        <taxon>Viridiplantae</taxon>
        <taxon>Streptophyta</taxon>
        <taxon>Embryophyta</taxon>
        <taxon>Tracheophyta</taxon>
        <taxon>Spermatophyta</taxon>
        <taxon>Magnoliopsida</taxon>
        <taxon>eudicotyledons</taxon>
        <taxon>Gunneridae</taxon>
        <taxon>Pentapetalae</taxon>
        <taxon>rosids</taxon>
        <taxon>fabids</taxon>
        <taxon>Fabales</taxon>
        <taxon>Fabaceae</taxon>
        <taxon>Papilionoideae</taxon>
        <taxon>50 kb inversion clade</taxon>
        <taxon>NPAAA clade</taxon>
        <taxon>indigoferoid/millettioid clade</taxon>
        <taxon>Phaseoleae</taxon>
        <taxon>Mucuna</taxon>
    </lineage>
</organism>
<dbReference type="EMBL" id="QJKJ01005087">
    <property type="protein sequence ID" value="RDX91551.1"/>
    <property type="molecule type" value="Genomic_DNA"/>
</dbReference>